<evidence type="ECO:0000259" key="4">
    <source>
        <dbReference type="Pfam" id="PF05175"/>
    </source>
</evidence>
<reference evidence="5" key="1">
    <citation type="submission" date="2020-01" db="EMBL/GenBank/DDBJ databases">
        <title>Development of genomics and gene disruption for Polysphondylium violaceum indicates a role for the polyketide synthase stlB in stalk morphogenesis.</title>
        <authorList>
            <person name="Narita B."/>
            <person name="Kawabe Y."/>
            <person name="Kin K."/>
            <person name="Saito T."/>
            <person name="Gibbs R."/>
            <person name="Kuspa A."/>
            <person name="Muzny D."/>
            <person name="Queller D."/>
            <person name="Richards S."/>
            <person name="Strassman J."/>
            <person name="Sucgang R."/>
            <person name="Worley K."/>
            <person name="Schaap P."/>
        </authorList>
    </citation>
    <scope>NUCLEOTIDE SEQUENCE</scope>
    <source>
        <strain evidence="5">QSvi11</strain>
    </source>
</reference>
<dbReference type="InterPro" id="IPR029063">
    <property type="entry name" value="SAM-dependent_MTases_sf"/>
</dbReference>
<feature type="domain" description="Methyltransferase small" evidence="4">
    <location>
        <begin position="43"/>
        <end position="198"/>
    </location>
</feature>
<dbReference type="OrthoDB" id="194386at2759"/>
<dbReference type="Gene3D" id="3.40.50.150">
    <property type="entry name" value="Vaccinia Virus protein VP39"/>
    <property type="match status" value="1"/>
</dbReference>
<proteinExistence type="predicted"/>
<dbReference type="SUPFAM" id="SSF53335">
    <property type="entry name" value="S-adenosyl-L-methionine-dependent methyltransferases"/>
    <property type="match status" value="1"/>
</dbReference>
<evidence type="ECO:0000256" key="2">
    <source>
        <dbReference type="ARBA" id="ARBA00022679"/>
    </source>
</evidence>
<dbReference type="GO" id="GO:0008757">
    <property type="term" value="F:S-adenosylmethionine-dependent methyltransferase activity"/>
    <property type="evidence" value="ECO:0007669"/>
    <property type="project" value="TreeGrafter"/>
</dbReference>
<dbReference type="Proteomes" id="UP000695562">
    <property type="component" value="Unassembled WGS sequence"/>
</dbReference>
<keyword evidence="6" id="KW-1185">Reference proteome</keyword>
<dbReference type="InterPro" id="IPR052190">
    <property type="entry name" value="Euk-Arch_PrmC-MTase"/>
</dbReference>
<dbReference type="Pfam" id="PF05175">
    <property type="entry name" value="MTS"/>
    <property type="match status" value="1"/>
</dbReference>
<dbReference type="EMBL" id="AJWJ01000109">
    <property type="protein sequence ID" value="KAF2075211.1"/>
    <property type="molecule type" value="Genomic_DNA"/>
</dbReference>
<name>A0A8J4UUA3_9MYCE</name>
<dbReference type="PANTHER" id="PTHR45875:SF1">
    <property type="entry name" value="METHYLTRANSFERASE N6AMT1"/>
    <property type="match status" value="1"/>
</dbReference>
<protein>
    <recommendedName>
        <fullName evidence="4">Methyltransferase small domain-containing protein</fullName>
    </recommendedName>
</protein>
<dbReference type="GO" id="GO:0035657">
    <property type="term" value="C:eRF1 methyltransferase complex"/>
    <property type="evidence" value="ECO:0007669"/>
    <property type="project" value="TreeGrafter"/>
</dbReference>
<keyword evidence="2" id="KW-0808">Transferase</keyword>
<evidence type="ECO:0000256" key="1">
    <source>
        <dbReference type="ARBA" id="ARBA00022603"/>
    </source>
</evidence>
<sequence length="240" mass="27614">MIGNDNSTEIQLRENWQNQISKLLNEATSIKGQYEYNVGGKTLKIHPNVYSPKYFPESYWYAKNLSASVIQKDKKFLEVGLGSGIISLFVRDTGAQIFGVDINPDAVDITKQNFRNNNQNGLFQISDIYNDLDQDLKFDYIFWNHPWQNDKNSISKELRTEKTLDEGYVLLKRYVAQARSRLTPTGRLLLGTCSHAGSIDKIYEIARDNKFQIEILVQGNESIGENVQEIYYILQFNPIN</sequence>
<evidence type="ECO:0000313" key="6">
    <source>
        <dbReference type="Proteomes" id="UP000695562"/>
    </source>
</evidence>
<organism evidence="5 6">
    <name type="scientific">Polysphondylium violaceum</name>
    <dbReference type="NCBI Taxonomy" id="133409"/>
    <lineage>
        <taxon>Eukaryota</taxon>
        <taxon>Amoebozoa</taxon>
        <taxon>Evosea</taxon>
        <taxon>Eumycetozoa</taxon>
        <taxon>Dictyostelia</taxon>
        <taxon>Dictyosteliales</taxon>
        <taxon>Dictyosteliaceae</taxon>
        <taxon>Polysphondylium</taxon>
    </lineage>
</organism>
<comment type="caution">
    <text evidence="5">The sequence shown here is derived from an EMBL/GenBank/DDBJ whole genome shotgun (WGS) entry which is preliminary data.</text>
</comment>
<keyword evidence="3" id="KW-0949">S-adenosyl-L-methionine</keyword>
<evidence type="ECO:0000256" key="3">
    <source>
        <dbReference type="ARBA" id="ARBA00022691"/>
    </source>
</evidence>
<dbReference type="CDD" id="cd02440">
    <property type="entry name" value="AdoMet_MTases"/>
    <property type="match status" value="1"/>
</dbReference>
<keyword evidence="1" id="KW-0489">Methyltransferase</keyword>
<accession>A0A8J4UUA3</accession>
<gene>
    <name evidence="5" type="ORF">CYY_003472</name>
</gene>
<dbReference type="InterPro" id="IPR007848">
    <property type="entry name" value="Small_mtfrase_dom"/>
</dbReference>
<dbReference type="GO" id="GO:0008276">
    <property type="term" value="F:protein methyltransferase activity"/>
    <property type="evidence" value="ECO:0007669"/>
    <property type="project" value="TreeGrafter"/>
</dbReference>
<dbReference type="PANTHER" id="PTHR45875">
    <property type="entry name" value="METHYLTRANSFERASE N6AMT1"/>
    <property type="match status" value="1"/>
</dbReference>
<dbReference type="GO" id="GO:0032259">
    <property type="term" value="P:methylation"/>
    <property type="evidence" value="ECO:0007669"/>
    <property type="project" value="UniProtKB-KW"/>
</dbReference>
<dbReference type="AlphaFoldDB" id="A0A8J4UUA3"/>
<evidence type="ECO:0000313" key="5">
    <source>
        <dbReference type="EMBL" id="KAF2075211.1"/>
    </source>
</evidence>